<dbReference type="STRING" id="375574.GCA_001418035_00004"/>
<evidence type="ECO:0000313" key="2">
    <source>
        <dbReference type="EMBL" id="CUA81366.1"/>
    </source>
</evidence>
<dbReference type="InterPro" id="IPR013766">
    <property type="entry name" value="Thioredoxin_domain"/>
</dbReference>
<proteinExistence type="predicted"/>
<keyword evidence="3" id="KW-1185">Reference proteome</keyword>
<name>A0A0K6GS62_9NEIS</name>
<evidence type="ECO:0000313" key="3">
    <source>
        <dbReference type="Proteomes" id="UP000243535"/>
    </source>
</evidence>
<dbReference type="Gene3D" id="3.40.30.10">
    <property type="entry name" value="Glutaredoxin"/>
    <property type="match status" value="1"/>
</dbReference>
<sequence>MPWLNLDEFDFHHTLPGLPGLTLVLFGQPGCGACRLWHARLPALHPPTITHLVYVDVAESLALAREFEIFHLPALALYRNGTFHRWINAPPEAGSLAQAVQMALALPADDAP</sequence>
<dbReference type="AlphaFoldDB" id="A0A0K6GS62"/>
<dbReference type="InterPro" id="IPR036249">
    <property type="entry name" value="Thioredoxin-like_sf"/>
</dbReference>
<dbReference type="Proteomes" id="UP000243535">
    <property type="component" value="Unassembled WGS sequence"/>
</dbReference>
<protein>
    <submittedName>
        <fullName evidence="2">Thioredoxin</fullName>
    </submittedName>
</protein>
<dbReference type="EMBL" id="CYHA01000001">
    <property type="protein sequence ID" value="CUA81366.1"/>
    <property type="molecule type" value="Genomic_DNA"/>
</dbReference>
<dbReference type="RefSeq" id="WP_055433040.1">
    <property type="nucleotide sequence ID" value="NZ_CYHA01000001.1"/>
</dbReference>
<dbReference type="SUPFAM" id="SSF52833">
    <property type="entry name" value="Thioredoxin-like"/>
    <property type="match status" value="1"/>
</dbReference>
<gene>
    <name evidence="2" type="ORF">Ga0061063_0204</name>
</gene>
<reference evidence="3" key="1">
    <citation type="submission" date="2015-08" db="EMBL/GenBank/DDBJ databases">
        <authorList>
            <person name="Varghese N."/>
        </authorList>
    </citation>
    <scope>NUCLEOTIDE SEQUENCE [LARGE SCALE GENOMIC DNA]</scope>
    <source>
        <strain evidence="3">DSM 17901</strain>
    </source>
</reference>
<organism evidence="2 3">
    <name type="scientific">Gulbenkiania indica</name>
    <dbReference type="NCBI Taxonomy" id="375574"/>
    <lineage>
        <taxon>Bacteria</taxon>
        <taxon>Pseudomonadati</taxon>
        <taxon>Pseudomonadota</taxon>
        <taxon>Betaproteobacteria</taxon>
        <taxon>Neisseriales</taxon>
        <taxon>Chromobacteriaceae</taxon>
        <taxon>Gulbenkiania</taxon>
    </lineage>
</organism>
<evidence type="ECO:0000259" key="1">
    <source>
        <dbReference type="Pfam" id="PF00085"/>
    </source>
</evidence>
<accession>A0A0K6GS62</accession>
<dbReference type="Pfam" id="PF00085">
    <property type="entry name" value="Thioredoxin"/>
    <property type="match status" value="1"/>
</dbReference>
<feature type="domain" description="Thioredoxin" evidence="1">
    <location>
        <begin position="11"/>
        <end position="100"/>
    </location>
</feature>
<dbReference type="CDD" id="cd02947">
    <property type="entry name" value="TRX_family"/>
    <property type="match status" value="1"/>
</dbReference>
<dbReference type="OrthoDB" id="5295821at2"/>